<evidence type="ECO:0000256" key="2">
    <source>
        <dbReference type="ARBA" id="ARBA00022448"/>
    </source>
</evidence>
<dbReference type="OrthoDB" id="2515046at2"/>
<dbReference type="InterPro" id="IPR006059">
    <property type="entry name" value="SBP"/>
</dbReference>
<evidence type="ECO:0000256" key="3">
    <source>
        <dbReference type="ARBA" id="ARBA00022729"/>
    </source>
</evidence>
<gene>
    <name evidence="5" type="ORF">DBZ45_01505</name>
</gene>
<feature type="signal peptide" evidence="4">
    <location>
        <begin position="1"/>
        <end position="28"/>
    </location>
</feature>
<dbReference type="SUPFAM" id="SSF53850">
    <property type="entry name" value="Periplasmic binding protein-like II"/>
    <property type="match status" value="1"/>
</dbReference>
<dbReference type="Proteomes" id="UP000249166">
    <property type="component" value="Unassembled WGS sequence"/>
</dbReference>
<dbReference type="InterPro" id="IPR006061">
    <property type="entry name" value="SBP_1_CS"/>
</dbReference>
<feature type="chain" id="PRO_5038839226" evidence="4">
    <location>
        <begin position="29"/>
        <end position="447"/>
    </location>
</feature>
<comment type="caution">
    <text evidence="5">The sequence shown here is derived from an EMBL/GenBank/DDBJ whole genome shotgun (WGS) entry which is preliminary data.</text>
</comment>
<evidence type="ECO:0000256" key="4">
    <source>
        <dbReference type="SAM" id="SignalP"/>
    </source>
</evidence>
<dbReference type="Gene3D" id="3.40.190.10">
    <property type="entry name" value="Periplasmic binding protein-like II"/>
    <property type="match status" value="1"/>
</dbReference>
<dbReference type="Pfam" id="PF01547">
    <property type="entry name" value="SBP_bac_1"/>
    <property type="match status" value="1"/>
</dbReference>
<dbReference type="CDD" id="cd13585">
    <property type="entry name" value="PBP2_TMBP_like"/>
    <property type="match status" value="1"/>
</dbReference>
<evidence type="ECO:0000313" key="6">
    <source>
        <dbReference type="Proteomes" id="UP000249166"/>
    </source>
</evidence>
<dbReference type="PANTHER" id="PTHR43649">
    <property type="entry name" value="ARABINOSE-BINDING PROTEIN-RELATED"/>
    <property type="match status" value="1"/>
</dbReference>
<dbReference type="AlphaFoldDB" id="A0A328HKG7"/>
<comment type="similarity">
    <text evidence="1">Belongs to the bacterial solute-binding protein 1 family.</text>
</comment>
<dbReference type="InterPro" id="IPR050490">
    <property type="entry name" value="Bact_solute-bd_prot1"/>
</dbReference>
<dbReference type="RefSeq" id="WP_111902216.1">
    <property type="nucleotide sequence ID" value="NZ_QLNP01000013.1"/>
</dbReference>
<name>A0A328HKG7_ARTGO</name>
<dbReference type="PROSITE" id="PS51257">
    <property type="entry name" value="PROKAR_LIPOPROTEIN"/>
    <property type="match status" value="1"/>
</dbReference>
<organism evidence="5 6">
    <name type="scientific">Arthrobacter globiformis</name>
    <dbReference type="NCBI Taxonomy" id="1665"/>
    <lineage>
        <taxon>Bacteria</taxon>
        <taxon>Bacillati</taxon>
        <taxon>Actinomycetota</taxon>
        <taxon>Actinomycetes</taxon>
        <taxon>Micrococcales</taxon>
        <taxon>Micrococcaceae</taxon>
        <taxon>Arthrobacter</taxon>
    </lineage>
</organism>
<dbReference type="EMBL" id="QLNP01000013">
    <property type="protein sequence ID" value="RAM39059.1"/>
    <property type="molecule type" value="Genomic_DNA"/>
</dbReference>
<protein>
    <submittedName>
        <fullName evidence="5">Sugar ABC transporter substrate-binding protein</fullName>
    </submittedName>
</protein>
<proteinExistence type="inferred from homology"/>
<keyword evidence="2" id="KW-0813">Transport</keyword>
<keyword evidence="3 4" id="KW-0732">Signal</keyword>
<dbReference type="PROSITE" id="PS01037">
    <property type="entry name" value="SBP_BACTERIAL_1"/>
    <property type="match status" value="1"/>
</dbReference>
<reference evidence="5 6" key="1">
    <citation type="submission" date="2018-04" db="EMBL/GenBank/DDBJ databases">
        <title>Bacteria isolated from cave deposits of Manipur.</title>
        <authorList>
            <person name="Sahoo D."/>
            <person name="Sarangthem I."/>
            <person name="Nandeibam J."/>
        </authorList>
    </citation>
    <scope>NUCLEOTIDE SEQUENCE [LARGE SCALE GENOMIC DNA]</scope>
    <source>
        <strain evidence="6">mrc11</strain>
    </source>
</reference>
<sequence length="447" mass="47201">MIKTLTRRGLLQSSAVAAALALGFTACGGGGNAAPQQTVSSDAVEQALQKGGKLTVWAWDQSLKKVAEGFEAKYPNVDVNLVNAGTGNDQYTALQNAISAGSGVPDVAQIEYYALPQFALSKSLADLGQFGAADLDGTFTAGPWSSVRAQGGVYGLPMDSGPMALFYNKELFDKHGIAVPTTWDEFLEAGRALKKADPKAYIANDTGDAGFTTSMIWQAGGKPYQVDGTNVGVNFSDEGSTKFAETWQKLIDEDLLAPISSWSDEWYKGLGNGTIATLSTGAWMPGNLVSGVADGAGKWRVAPLPQWEKGATSSSENGGSSLAIPAASSQAALAYGFLKYSNVEEGVQTRIDGGAFPATSKDLASEKFQNTQFKYFGGQKANQIFAESAKNVPAGWSYLPFQVYANSIFNDTAGQAYVSGTKLKDGLTDWQKASVKYGTDQGFTVKE</sequence>
<dbReference type="PROSITE" id="PS51318">
    <property type="entry name" value="TAT"/>
    <property type="match status" value="1"/>
</dbReference>
<dbReference type="PANTHER" id="PTHR43649:SF14">
    <property type="entry name" value="BLR3389 PROTEIN"/>
    <property type="match status" value="1"/>
</dbReference>
<evidence type="ECO:0000313" key="5">
    <source>
        <dbReference type="EMBL" id="RAM39059.1"/>
    </source>
</evidence>
<accession>A0A328HKG7</accession>
<evidence type="ECO:0000256" key="1">
    <source>
        <dbReference type="ARBA" id="ARBA00008520"/>
    </source>
</evidence>
<dbReference type="InterPro" id="IPR006311">
    <property type="entry name" value="TAT_signal"/>
</dbReference>
<dbReference type="GO" id="GO:0055085">
    <property type="term" value="P:transmembrane transport"/>
    <property type="evidence" value="ECO:0007669"/>
    <property type="project" value="InterPro"/>
</dbReference>